<proteinExistence type="predicted"/>
<name>A0A512RIQ4_9BACT</name>
<evidence type="ECO:0000256" key="1">
    <source>
        <dbReference type="SAM" id="MobiDB-lite"/>
    </source>
</evidence>
<dbReference type="Proteomes" id="UP000321436">
    <property type="component" value="Unassembled WGS sequence"/>
</dbReference>
<reference evidence="2 3" key="1">
    <citation type="submission" date="2019-07" db="EMBL/GenBank/DDBJ databases">
        <title>Whole genome shotgun sequence of Chitinophaga cymbidii NBRC 109752.</title>
        <authorList>
            <person name="Hosoyama A."/>
            <person name="Uohara A."/>
            <person name="Ohji S."/>
            <person name="Ichikawa N."/>
        </authorList>
    </citation>
    <scope>NUCLEOTIDE SEQUENCE [LARGE SCALE GENOMIC DNA]</scope>
    <source>
        <strain evidence="2 3">NBRC 109752</strain>
    </source>
</reference>
<gene>
    <name evidence="2" type="ORF">CCY01nite_18270</name>
</gene>
<organism evidence="2 3">
    <name type="scientific">Chitinophaga cymbidii</name>
    <dbReference type="NCBI Taxonomy" id="1096750"/>
    <lineage>
        <taxon>Bacteria</taxon>
        <taxon>Pseudomonadati</taxon>
        <taxon>Bacteroidota</taxon>
        <taxon>Chitinophagia</taxon>
        <taxon>Chitinophagales</taxon>
        <taxon>Chitinophagaceae</taxon>
        <taxon>Chitinophaga</taxon>
    </lineage>
</organism>
<feature type="region of interest" description="Disordered" evidence="1">
    <location>
        <begin position="85"/>
        <end position="114"/>
    </location>
</feature>
<dbReference type="EMBL" id="BKAU01000001">
    <property type="protein sequence ID" value="GEP95567.1"/>
    <property type="molecule type" value="Genomic_DNA"/>
</dbReference>
<sequence length="209" mass="22841">MKKSHKEAFEKVVSSIRKSIFGKEKFESGKLSDGTTIEYSSLEAGAEISVTDAEGNATPAPVGEYELEDGRIVVVSEVGKIAEIKEAAPEEGGQKPEEMAEDEKPAAPAGGGLDWSQQIEDLKRSLAWQAERVASLVTAINMFKADAREVFEAFQEYIEVDSASSQGGAITKPKQTVFGEIKEKRAESRERVLTKFKAFNVKHKINKTA</sequence>
<accession>A0A512RIQ4</accession>
<evidence type="ECO:0000313" key="3">
    <source>
        <dbReference type="Proteomes" id="UP000321436"/>
    </source>
</evidence>
<feature type="compositionally biased region" description="Basic and acidic residues" evidence="1">
    <location>
        <begin position="85"/>
        <end position="105"/>
    </location>
</feature>
<protein>
    <submittedName>
        <fullName evidence="2">Uncharacterized protein</fullName>
    </submittedName>
</protein>
<dbReference type="AlphaFoldDB" id="A0A512RIQ4"/>
<keyword evidence="3" id="KW-1185">Reference proteome</keyword>
<comment type="caution">
    <text evidence="2">The sequence shown here is derived from an EMBL/GenBank/DDBJ whole genome shotgun (WGS) entry which is preliminary data.</text>
</comment>
<dbReference type="OrthoDB" id="9861911at2"/>
<evidence type="ECO:0000313" key="2">
    <source>
        <dbReference type="EMBL" id="GEP95567.1"/>
    </source>
</evidence>
<dbReference type="RefSeq" id="WP_146859924.1">
    <property type="nucleotide sequence ID" value="NZ_BKAU01000001.1"/>
</dbReference>